<organism evidence="2 3">
    <name type="scientific">Bondarzewia mesenterica</name>
    <dbReference type="NCBI Taxonomy" id="1095465"/>
    <lineage>
        <taxon>Eukaryota</taxon>
        <taxon>Fungi</taxon>
        <taxon>Dikarya</taxon>
        <taxon>Basidiomycota</taxon>
        <taxon>Agaricomycotina</taxon>
        <taxon>Agaricomycetes</taxon>
        <taxon>Russulales</taxon>
        <taxon>Bondarzewiaceae</taxon>
        <taxon>Bondarzewia</taxon>
    </lineage>
</organism>
<evidence type="ECO:0000256" key="1">
    <source>
        <dbReference type="SAM" id="MobiDB-lite"/>
    </source>
</evidence>
<keyword evidence="3" id="KW-1185">Reference proteome</keyword>
<dbReference type="EMBL" id="SGPL01000551">
    <property type="protein sequence ID" value="THH10772.1"/>
    <property type="molecule type" value="Genomic_DNA"/>
</dbReference>
<feature type="compositionally biased region" description="Polar residues" evidence="1">
    <location>
        <begin position="152"/>
        <end position="162"/>
    </location>
</feature>
<evidence type="ECO:0000313" key="2">
    <source>
        <dbReference type="EMBL" id="THH10772.1"/>
    </source>
</evidence>
<feature type="region of interest" description="Disordered" evidence="1">
    <location>
        <begin position="147"/>
        <end position="168"/>
    </location>
</feature>
<comment type="caution">
    <text evidence="2">The sequence shown here is derived from an EMBL/GenBank/DDBJ whole genome shotgun (WGS) entry which is preliminary data.</text>
</comment>
<dbReference type="OrthoDB" id="3195963at2759"/>
<gene>
    <name evidence="2" type="ORF">EW146_g8265</name>
</gene>
<dbReference type="AlphaFoldDB" id="A0A4S4LFT6"/>
<name>A0A4S4LFT6_9AGAM</name>
<dbReference type="Proteomes" id="UP000310158">
    <property type="component" value="Unassembled WGS sequence"/>
</dbReference>
<evidence type="ECO:0000313" key="3">
    <source>
        <dbReference type="Proteomes" id="UP000310158"/>
    </source>
</evidence>
<accession>A0A4S4LFT6</accession>
<reference evidence="2 3" key="1">
    <citation type="submission" date="2019-02" db="EMBL/GenBank/DDBJ databases">
        <title>Genome sequencing of the rare red list fungi Bondarzewia mesenterica.</title>
        <authorList>
            <person name="Buettner E."/>
            <person name="Kellner H."/>
        </authorList>
    </citation>
    <scope>NUCLEOTIDE SEQUENCE [LARGE SCALE GENOMIC DNA]</scope>
    <source>
        <strain evidence="2 3">DSM 108281</strain>
    </source>
</reference>
<protein>
    <submittedName>
        <fullName evidence="2">Uncharacterized protein</fullName>
    </submittedName>
</protein>
<feature type="region of interest" description="Disordered" evidence="1">
    <location>
        <begin position="1"/>
        <end position="36"/>
    </location>
</feature>
<proteinExistence type="predicted"/>
<sequence length="263" mass="29088">MSQASLRENAHLQRKHVAAAGKARERTHCSTSPRPYLLPRSQNLSVHCASRFAVPSKHPSSIRLSSKLAGESQMPRPTTLTYFGQAKYNPRFENSNGPCNVIGLSAGPSSLPETAIRPTRAVPLKRQRSNSVEDVRQLLVRPSRVVPRDTALSDQGARTSDFQPAAPSVEPATLSAQPTFFALPTTIAAEGQAVRKFLFDLRMGERHFKILFEEGVRTAEDLKSIVELSPEAKNSLGEDLKKGGFTPFEYMRLFDALLKTYKK</sequence>